<reference evidence="2 3" key="1">
    <citation type="submission" date="2014-04" db="EMBL/GenBank/DDBJ databases">
        <authorList>
            <consortium name="DOE Joint Genome Institute"/>
            <person name="Kuo A."/>
            <person name="Ruytinx J."/>
            <person name="Rineau F."/>
            <person name="Colpaert J."/>
            <person name="Kohler A."/>
            <person name="Nagy L.G."/>
            <person name="Floudas D."/>
            <person name="Copeland A."/>
            <person name="Barry K.W."/>
            <person name="Cichocki N."/>
            <person name="Veneault-Fourrey C."/>
            <person name="LaButti K."/>
            <person name="Lindquist E.A."/>
            <person name="Lipzen A."/>
            <person name="Lundell T."/>
            <person name="Morin E."/>
            <person name="Murat C."/>
            <person name="Sun H."/>
            <person name="Tunlid A."/>
            <person name="Henrissat B."/>
            <person name="Grigoriev I.V."/>
            <person name="Hibbett D.S."/>
            <person name="Martin F."/>
            <person name="Nordberg H.P."/>
            <person name="Cantor M.N."/>
            <person name="Hua S.X."/>
        </authorList>
    </citation>
    <scope>NUCLEOTIDE SEQUENCE [LARGE SCALE GENOMIC DNA]</scope>
    <source>
        <strain evidence="2 3">UH-Slu-Lm8-n1</strain>
    </source>
</reference>
<dbReference type="Proteomes" id="UP000054485">
    <property type="component" value="Unassembled WGS sequence"/>
</dbReference>
<name>A0A0C9ZUC8_9AGAM</name>
<evidence type="ECO:0000313" key="3">
    <source>
        <dbReference type="Proteomes" id="UP000054485"/>
    </source>
</evidence>
<keyword evidence="3" id="KW-1185">Reference proteome</keyword>
<dbReference type="InParanoid" id="A0A0C9ZUC8"/>
<feature type="region of interest" description="Disordered" evidence="1">
    <location>
        <begin position="35"/>
        <end position="73"/>
    </location>
</feature>
<evidence type="ECO:0000313" key="2">
    <source>
        <dbReference type="EMBL" id="KIK41480.1"/>
    </source>
</evidence>
<feature type="compositionally biased region" description="Low complexity" evidence="1">
    <location>
        <begin position="91"/>
        <end position="100"/>
    </location>
</feature>
<dbReference type="HOGENOM" id="CLU_814256_0_0_1"/>
<reference evidence="3" key="2">
    <citation type="submission" date="2015-01" db="EMBL/GenBank/DDBJ databases">
        <title>Evolutionary Origins and Diversification of the Mycorrhizal Mutualists.</title>
        <authorList>
            <consortium name="DOE Joint Genome Institute"/>
            <consortium name="Mycorrhizal Genomics Consortium"/>
            <person name="Kohler A."/>
            <person name="Kuo A."/>
            <person name="Nagy L.G."/>
            <person name="Floudas D."/>
            <person name="Copeland A."/>
            <person name="Barry K.W."/>
            <person name="Cichocki N."/>
            <person name="Veneault-Fourrey C."/>
            <person name="LaButti K."/>
            <person name="Lindquist E.A."/>
            <person name="Lipzen A."/>
            <person name="Lundell T."/>
            <person name="Morin E."/>
            <person name="Murat C."/>
            <person name="Riley R."/>
            <person name="Ohm R."/>
            <person name="Sun H."/>
            <person name="Tunlid A."/>
            <person name="Henrissat B."/>
            <person name="Grigoriev I.V."/>
            <person name="Hibbett D.S."/>
            <person name="Martin F."/>
        </authorList>
    </citation>
    <scope>NUCLEOTIDE SEQUENCE [LARGE SCALE GENOMIC DNA]</scope>
    <source>
        <strain evidence="3">UH-Slu-Lm8-n1</strain>
    </source>
</reference>
<organism evidence="2 3">
    <name type="scientific">Suillus luteus UH-Slu-Lm8-n1</name>
    <dbReference type="NCBI Taxonomy" id="930992"/>
    <lineage>
        <taxon>Eukaryota</taxon>
        <taxon>Fungi</taxon>
        <taxon>Dikarya</taxon>
        <taxon>Basidiomycota</taxon>
        <taxon>Agaricomycotina</taxon>
        <taxon>Agaricomycetes</taxon>
        <taxon>Agaricomycetidae</taxon>
        <taxon>Boletales</taxon>
        <taxon>Suillineae</taxon>
        <taxon>Suillaceae</taxon>
        <taxon>Suillus</taxon>
    </lineage>
</organism>
<protein>
    <submittedName>
        <fullName evidence="2">Uncharacterized protein</fullName>
    </submittedName>
</protein>
<feature type="region of interest" description="Disordered" evidence="1">
    <location>
        <begin position="86"/>
        <end position="114"/>
    </location>
</feature>
<sequence length="341" mass="38357">MDSDWDIIRERLKFRPEFRPSADEELLCFPHQVSLHSSPFDNLPDNAQGGFRRAPPHHDSDDPDMIDRMSTPLHPDRELTNVIMDSQAQRSSSSSLNTGSPSPPPSLGTGPVTFFDTDSRVVRSTGIPGPEQRQSLPLPPPPLPNIVEQLQTDMVGRHFVFISDFSDVPYVTQIALFVALASGFLGSTSQAHGDDDTVLCWKALQIGPSKNVHILSSPNSYRTGQTMNWSQAVAIRYLLKIGRRMMYFLLLVNHLELPPYKWLMIITATMFDKARSDPFWAFTDPPDTSREITSSSHAFQTTGVTREHVSNFYMDHSTQRWTIAGSKPNFADPDFLVRITE</sequence>
<accession>A0A0C9ZUC8</accession>
<dbReference type="EMBL" id="KN835267">
    <property type="protein sequence ID" value="KIK41480.1"/>
    <property type="molecule type" value="Genomic_DNA"/>
</dbReference>
<evidence type="ECO:0000256" key="1">
    <source>
        <dbReference type="SAM" id="MobiDB-lite"/>
    </source>
</evidence>
<gene>
    <name evidence="2" type="ORF">CY34DRAFT_13012</name>
</gene>
<proteinExistence type="predicted"/>
<dbReference type="AlphaFoldDB" id="A0A0C9ZUC8"/>